<dbReference type="PANTHER" id="PTHR35121:SF4">
    <property type="entry name" value="SWIM-TYPE DOMAIN-CONTAINING PROTEIN"/>
    <property type="match status" value="1"/>
</dbReference>
<feature type="chain" id="PRO_5043483855" description="Secreted protein" evidence="1">
    <location>
        <begin position="18"/>
        <end position="95"/>
    </location>
</feature>
<keyword evidence="1" id="KW-0732">Signal</keyword>
<proteinExistence type="predicted"/>
<evidence type="ECO:0000313" key="3">
    <source>
        <dbReference type="Proteomes" id="UP001454036"/>
    </source>
</evidence>
<evidence type="ECO:0008006" key="4">
    <source>
        <dbReference type="Google" id="ProtNLM"/>
    </source>
</evidence>
<organism evidence="2 3">
    <name type="scientific">Lithospermum erythrorhizon</name>
    <name type="common">Purple gromwell</name>
    <name type="synonym">Lithospermum officinale var. erythrorhizon</name>
    <dbReference type="NCBI Taxonomy" id="34254"/>
    <lineage>
        <taxon>Eukaryota</taxon>
        <taxon>Viridiplantae</taxon>
        <taxon>Streptophyta</taxon>
        <taxon>Embryophyta</taxon>
        <taxon>Tracheophyta</taxon>
        <taxon>Spermatophyta</taxon>
        <taxon>Magnoliopsida</taxon>
        <taxon>eudicotyledons</taxon>
        <taxon>Gunneridae</taxon>
        <taxon>Pentapetalae</taxon>
        <taxon>asterids</taxon>
        <taxon>lamiids</taxon>
        <taxon>Boraginales</taxon>
        <taxon>Boraginaceae</taxon>
        <taxon>Boraginoideae</taxon>
        <taxon>Lithospermeae</taxon>
        <taxon>Lithospermum</taxon>
    </lineage>
</organism>
<evidence type="ECO:0000256" key="1">
    <source>
        <dbReference type="SAM" id="SignalP"/>
    </source>
</evidence>
<dbReference type="AlphaFoldDB" id="A0AAV3QNT8"/>
<name>A0AAV3QNT8_LITER</name>
<protein>
    <recommendedName>
        <fullName evidence="4">Secreted protein</fullName>
    </recommendedName>
</protein>
<gene>
    <name evidence="2" type="ORF">LIER_43683</name>
</gene>
<dbReference type="Proteomes" id="UP001454036">
    <property type="component" value="Unassembled WGS sequence"/>
</dbReference>
<sequence length="95" mass="11076">MAAGVVELLFQCVFVGSLSIKDTDKERRPYHKNCSCALHTLQYNICFSHRRLSAHKEAMPWPRLIRLSFQVPSPLFRPQSSNTKVHDRQTCRLNY</sequence>
<dbReference type="EMBL" id="BAABME010037522">
    <property type="protein sequence ID" value="GAA0164450.1"/>
    <property type="molecule type" value="Genomic_DNA"/>
</dbReference>
<accession>A0AAV3QNT8</accession>
<evidence type="ECO:0000313" key="2">
    <source>
        <dbReference type="EMBL" id="GAA0164450.1"/>
    </source>
</evidence>
<feature type="signal peptide" evidence="1">
    <location>
        <begin position="1"/>
        <end position="17"/>
    </location>
</feature>
<reference evidence="2 3" key="1">
    <citation type="submission" date="2024-01" db="EMBL/GenBank/DDBJ databases">
        <title>The complete chloroplast genome sequence of Lithospermum erythrorhizon: insights into the phylogenetic relationship among Boraginaceae species and the maternal lineages of purple gromwells.</title>
        <authorList>
            <person name="Okada T."/>
            <person name="Watanabe K."/>
        </authorList>
    </citation>
    <scope>NUCLEOTIDE SEQUENCE [LARGE SCALE GENOMIC DNA]</scope>
</reference>
<comment type="caution">
    <text evidence="2">The sequence shown here is derived from an EMBL/GenBank/DDBJ whole genome shotgun (WGS) entry which is preliminary data.</text>
</comment>
<keyword evidence="3" id="KW-1185">Reference proteome</keyword>
<dbReference type="PANTHER" id="PTHR35121">
    <property type="entry name" value="HOMEODOMAIN PROTEIN 8, PUTATIVE-RELATED"/>
    <property type="match status" value="1"/>
</dbReference>